<keyword evidence="3 5" id="KW-0862">Zinc</keyword>
<dbReference type="FunFam" id="3.40.50.11210:FF:000001">
    <property type="entry name" value="Ral GTPase-activating protein subunit alpha-1 isoform 1"/>
    <property type="match status" value="1"/>
</dbReference>
<feature type="domain" description="LIM zinc-binding" evidence="7">
    <location>
        <begin position="8"/>
        <end position="67"/>
    </location>
</feature>
<evidence type="ECO:0000256" key="4">
    <source>
        <dbReference type="ARBA" id="ARBA00023038"/>
    </source>
</evidence>
<evidence type="ECO:0000256" key="2">
    <source>
        <dbReference type="ARBA" id="ARBA00022723"/>
    </source>
</evidence>
<dbReference type="GO" id="GO:0005096">
    <property type="term" value="F:GTPase activator activity"/>
    <property type="evidence" value="ECO:0007669"/>
    <property type="project" value="UniProtKB-KW"/>
</dbReference>
<dbReference type="GO" id="GO:0005737">
    <property type="term" value="C:cytoplasm"/>
    <property type="evidence" value="ECO:0007669"/>
    <property type="project" value="TreeGrafter"/>
</dbReference>
<dbReference type="Proteomes" id="UP000594262">
    <property type="component" value="Unplaced"/>
</dbReference>
<keyword evidence="4 5" id="KW-0440">LIM domain</keyword>
<dbReference type="GO" id="GO:0051056">
    <property type="term" value="P:regulation of small GTPase mediated signal transduction"/>
    <property type="evidence" value="ECO:0007669"/>
    <property type="project" value="InterPro"/>
</dbReference>
<dbReference type="SMART" id="SM00225">
    <property type="entry name" value="BTB"/>
    <property type="match status" value="1"/>
</dbReference>
<evidence type="ECO:0000256" key="5">
    <source>
        <dbReference type="PROSITE-ProRule" id="PRU00125"/>
    </source>
</evidence>
<evidence type="ECO:0000256" key="1">
    <source>
        <dbReference type="ARBA" id="ARBA00022468"/>
    </source>
</evidence>
<dbReference type="InterPro" id="IPR011333">
    <property type="entry name" value="SKP1/BTB/POZ_sf"/>
</dbReference>
<keyword evidence="1" id="KW-0343">GTPase activation</keyword>
<dbReference type="InterPro" id="IPR000331">
    <property type="entry name" value="Rap/Ran_GAP_dom"/>
</dbReference>
<protein>
    <submittedName>
        <fullName evidence="9">Uncharacterized protein</fullName>
    </submittedName>
</protein>
<dbReference type="SUPFAM" id="SSF54695">
    <property type="entry name" value="POZ domain"/>
    <property type="match status" value="1"/>
</dbReference>
<dbReference type="Gene3D" id="6.10.140.210">
    <property type="match status" value="1"/>
</dbReference>
<accession>A0A7M6DNB2</accession>
<keyword evidence="10" id="KW-1185">Reference proteome</keyword>
<name>A0A7M6DNB2_9CNID</name>
<dbReference type="Pfam" id="PF00412">
    <property type="entry name" value="LIM"/>
    <property type="match status" value="1"/>
</dbReference>
<keyword evidence="2 5" id="KW-0479">Metal-binding</keyword>
<evidence type="ECO:0000313" key="9">
    <source>
        <dbReference type="EnsemblMetazoa" id="CLYHEMP017623.2"/>
    </source>
</evidence>
<dbReference type="Pfam" id="PF21022">
    <property type="entry name" value="Rap-GAP_dimer"/>
    <property type="match status" value="1"/>
</dbReference>
<dbReference type="SUPFAM" id="SSF111347">
    <property type="entry name" value="Rap/Ran-GAP"/>
    <property type="match status" value="1"/>
</dbReference>
<dbReference type="CDD" id="cd08368">
    <property type="entry name" value="LIM"/>
    <property type="match status" value="1"/>
</dbReference>
<dbReference type="GO" id="GO:0046872">
    <property type="term" value="F:metal ion binding"/>
    <property type="evidence" value="ECO:0007669"/>
    <property type="project" value="UniProtKB-KW"/>
</dbReference>
<dbReference type="PANTHER" id="PTHR15711:SF25">
    <property type="entry name" value="RADISH, ISOFORM I"/>
    <property type="match status" value="1"/>
</dbReference>
<proteinExistence type="predicted"/>
<dbReference type="PROSITE" id="PS50023">
    <property type="entry name" value="LIM_DOMAIN_2"/>
    <property type="match status" value="1"/>
</dbReference>
<feature type="region of interest" description="Disordered" evidence="6">
    <location>
        <begin position="627"/>
        <end position="665"/>
    </location>
</feature>
<dbReference type="PANTHER" id="PTHR15711">
    <property type="entry name" value="RAP GTPASE-ACTIVATING PROTEIN"/>
    <property type="match status" value="1"/>
</dbReference>
<evidence type="ECO:0000313" key="10">
    <source>
        <dbReference type="Proteomes" id="UP000594262"/>
    </source>
</evidence>
<dbReference type="PROSITE" id="PS50085">
    <property type="entry name" value="RAPGAP"/>
    <property type="match status" value="1"/>
</dbReference>
<feature type="domain" description="Rap-GAP" evidence="8">
    <location>
        <begin position="264"/>
        <end position="479"/>
    </location>
</feature>
<evidence type="ECO:0000256" key="6">
    <source>
        <dbReference type="SAM" id="MobiDB-lite"/>
    </source>
</evidence>
<dbReference type="InterPro" id="IPR000210">
    <property type="entry name" value="BTB/POZ_dom"/>
</dbReference>
<dbReference type="Gene3D" id="2.10.110.10">
    <property type="entry name" value="Cysteine Rich Protein"/>
    <property type="match status" value="1"/>
</dbReference>
<feature type="compositionally biased region" description="Low complexity" evidence="6">
    <location>
        <begin position="629"/>
        <end position="664"/>
    </location>
</feature>
<dbReference type="InterPro" id="IPR035974">
    <property type="entry name" value="Rap/Ran-GAP_sf"/>
</dbReference>
<dbReference type="InterPro" id="IPR050989">
    <property type="entry name" value="Rap1_Ran_GAP"/>
</dbReference>
<dbReference type="Gene3D" id="3.30.710.10">
    <property type="entry name" value="Potassium Channel Kv1.1, Chain A"/>
    <property type="match status" value="1"/>
</dbReference>
<organism evidence="9 10">
    <name type="scientific">Clytia hemisphaerica</name>
    <dbReference type="NCBI Taxonomy" id="252671"/>
    <lineage>
        <taxon>Eukaryota</taxon>
        <taxon>Metazoa</taxon>
        <taxon>Cnidaria</taxon>
        <taxon>Hydrozoa</taxon>
        <taxon>Hydroidolina</taxon>
        <taxon>Leptothecata</taxon>
        <taxon>Obeliida</taxon>
        <taxon>Clytiidae</taxon>
        <taxon>Clytia</taxon>
    </lineage>
</organism>
<dbReference type="Pfam" id="PF00651">
    <property type="entry name" value="BTB"/>
    <property type="match status" value="2"/>
</dbReference>
<evidence type="ECO:0000259" key="8">
    <source>
        <dbReference type="PROSITE" id="PS50085"/>
    </source>
</evidence>
<evidence type="ECO:0000259" key="7">
    <source>
        <dbReference type="PROSITE" id="PS50023"/>
    </source>
</evidence>
<dbReference type="EnsemblMetazoa" id="CLYHEMT017623.2">
    <property type="protein sequence ID" value="CLYHEMP017623.2"/>
    <property type="gene ID" value="CLYHEMG017623"/>
</dbReference>
<evidence type="ECO:0000256" key="3">
    <source>
        <dbReference type="ARBA" id="ARBA00022833"/>
    </source>
</evidence>
<dbReference type="SMART" id="SM00132">
    <property type="entry name" value="LIM"/>
    <property type="match status" value="1"/>
</dbReference>
<dbReference type="Gene3D" id="3.40.50.11210">
    <property type="entry name" value="Rap/Ran-GAP"/>
    <property type="match status" value="1"/>
</dbReference>
<dbReference type="InterPro" id="IPR001781">
    <property type="entry name" value="Znf_LIM"/>
</dbReference>
<reference evidence="9" key="1">
    <citation type="submission" date="2021-01" db="UniProtKB">
        <authorList>
            <consortium name="EnsemblMetazoa"/>
        </authorList>
    </citation>
    <scope>IDENTIFICATION</scope>
</reference>
<sequence>MATDGAEDKCRLCGKRIDGEVDKWYVPYHSNCFKCSSCKVPLNPRNYFLTNKKQFYCFKHYDHDGPDKHGHFFRELKQFRKYSIEKSKTSTVNGKTSPVKQHYQKNGLVKLDCKCSSGKSSGYWYECTFRNCPSSQCYLKSRDFKHFHVATWKITSGRSTTQIEHSEEELYEMCYHGQRHANFYSVDERIGPIVLSLKHESIMKIPFYRILLRSSSHITEGLIPTTSFCLNDYDDNAVLEVISRELDLTSDLRQFNDSIPPTKLLLLDKVMLKSEFKIGVVFVDKDQLKEEQFFTNTTHSDDFEEFLTYLGEKISLKGFNGYSGGLDTDNGLTGEHSIYKEYHNFRMMFHVSTLLPMEEHDDQKLQRKRHIGNDIVCIIFLAPGARFDPNSIKSNFLHVFIIIQPQILHGELFYKVDVASRDFVQNYGPPLPKNKLFKNDSSFQRWLYAKIINGERASYRSPKFASMQERTRRQLLEELVHDQACKEVQPSLKFSKNPFQRLLPLRHSFTRSSPHTPSLQRSMSFAADHIGITSPADQLRRDLKRSLACGISQYHDVIFLVGKERGGSVPAVKALLAMKSRVFNEMFFPGSYQSSAPRRRSSVLSRVSPHYLSQHLRSSKRLSDFWKRNNNTTANNGSTTSTTTASSSNDSSPSKNNNHSPESSIVDIKEGQLSSKLQVTEFDMEEFSALIEYIQTGSCVITPETVVGLACAAEYYQVDELIDLCERSCQQMCDIRNLPVLLTSIRQHILRYSIAIKLEQYVKSFTESCNNELFDFFDISSLSHEVFDCLLTSTFGVDDSKKREAIEEWHERLSTFLNANESVRLKDLLLQHADIDSTQLKDEGETMICGDY</sequence>
<dbReference type="AlphaFoldDB" id="A0A7M6DNB2"/>
<dbReference type="OrthoDB" id="2499658at2759"/>
<dbReference type="Pfam" id="PF02145">
    <property type="entry name" value="Rap_GAP"/>
    <property type="match status" value="1"/>
</dbReference>